<dbReference type="SMART" id="SM00091">
    <property type="entry name" value="PAS"/>
    <property type="match status" value="1"/>
</dbReference>
<dbReference type="PANTHER" id="PTHR45138">
    <property type="entry name" value="REGULATORY COMPONENTS OF SENSORY TRANSDUCTION SYSTEM"/>
    <property type="match status" value="1"/>
</dbReference>
<dbReference type="InterPro" id="IPR000160">
    <property type="entry name" value="GGDEF_dom"/>
</dbReference>
<dbReference type="CDD" id="cd01949">
    <property type="entry name" value="GGDEF"/>
    <property type="match status" value="1"/>
</dbReference>
<dbReference type="PROSITE" id="PS50113">
    <property type="entry name" value="PAC"/>
    <property type="match status" value="1"/>
</dbReference>
<evidence type="ECO:0000256" key="2">
    <source>
        <dbReference type="ARBA" id="ARBA00034247"/>
    </source>
</evidence>
<dbReference type="Gene3D" id="3.40.50.2300">
    <property type="match status" value="1"/>
</dbReference>
<dbReference type="EMBL" id="CP067420">
    <property type="protein sequence ID" value="QQP90418.1"/>
    <property type="molecule type" value="Genomic_DNA"/>
</dbReference>
<feature type="domain" description="Response regulatory" evidence="4">
    <location>
        <begin position="13"/>
        <end position="129"/>
    </location>
</feature>
<dbReference type="InterPro" id="IPR000014">
    <property type="entry name" value="PAS"/>
</dbReference>
<protein>
    <recommendedName>
        <fullName evidence="1">diguanylate cyclase</fullName>
        <ecNumber evidence="1">2.7.7.65</ecNumber>
    </recommendedName>
</protein>
<evidence type="ECO:0000256" key="3">
    <source>
        <dbReference type="PROSITE-ProRule" id="PRU00169"/>
    </source>
</evidence>
<name>A0ABX7B7R6_9PROT</name>
<comment type="catalytic activity">
    <reaction evidence="2">
        <text>2 GTP = 3',3'-c-di-GMP + 2 diphosphate</text>
        <dbReference type="Rhea" id="RHEA:24898"/>
        <dbReference type="ChEBI" id="CHEBI:33019"/>
        <dbReference type="ChEBI" id="CHEBI:37565"/>
        <dbReference type="ChEBI" id="CHEBI:58805"/>
        <dbReference type="EC" id="2.7.7.65"/>
    </reaction>
</comment>
<proteinExistence type="predicted"/>
<dbReference type="PROSITE" id="PS50110">
    <property type="entry name" value="RESPONSE_REGULATORY"/>
    <property type="match status" value="1"/>
</dbReference>
<evidence type="ECO:0000259" key="7">
    <source>
        <dbReference type="PROSITE" id="PS50887"/>
    </source>
</evidence>
<dbReference type="SMART" id="SM00267">
    <property type="entry name" value="GGDEF"/>
    <property type="match status" value="1"/>
</dbReference>
<dbReference type="Gene3D" id="3.30.450.20">
    <property type="entry name" value="PAS domain"/>
    <property type="match status" value="1"/>
</dbReference>
<dbReference type="PROSITE" id="PS50112">
    <property type="entry name" value="PAS"/>
    <property type="match status" value="1"/>
</dbReference>
<dbReference type="EC" id="2.7.7.65" evidence="1"/>
<dbReference type="InterPro" id="IPR035965">
    <property type="entry name" value="PAS-like_dom_sf"/>
</dbReference>
<organism evidence="8 9">
    <name type="scientific">Skermanella cutis</name>
    <dbReference type="NCBI Taxonomy" id="2775420"/>
    <lineage>
        <taxon>Bacteria</taxon>
        <taxon>Pseudomonadati</taxon>
        <taxon>Pseudomonadota</taxon>
        <taxon>Alphaproteobacteria</taxon>
        <taxon>Rhodospirillales</taxon>
        <taxon>Azospirillaceae</taxon>
        <taxon>Skermanella</taxon>
    </lineage>
</organism>
<dbReference type="Proteomes" id="UP000595197">
    <property type="component" value="Chromosome"/>
</dbReference>
<dbReference type="SUPFAM" id="SSF55785">
    <property type="entry name" value="PYP-like sensor domain (PAS domain)"/>
    <property type="match status" value="1"/>
</dbReference>
<dbReference type="InterPro" id="IPR001789">
    <property type="entry name" value="Sig_transdc_resp-reg_receiver"/>
</dbReference>
<keyword evidence="9" id="KW-1185">Reference proteome</keyword>
<dbReference type="Gene3D" id="3.30.70.270">
    <property type="match status" value="1"/>
</dbReference>
<dbReference type="InterPro" id="IPR029787">
    <property type="entry name" value="Nucleotide_cyclase"/>
</dbReference>
<evidence type="ECO:0000256" key="1">
    <source>
        <dbReference type="ARBA" id="ARBA00012528"/>
    </source>
</evidence>
<dbReference type="InterPro" id="IPR050469">
    <property type="entry name" value="Diguanylate_Cyclase"/>
</dbReference>
<dbReference type="SMART" id="SM00448">
    <property type="entry name" value="REC"/>
    <property type="match status" value="1"/>
</dbReference>
<evidence type="ECO:0000259" key="4">
    <source>
        <dbReference type="PROSITE" id="PS50110"/>
    </source>
</evidence>
<dbReference type="NCBIfam" id="TIGR00229">
    <property type="entry name" value="sensory_box"/>
    <property type="match status" value="1"/>
</dbReference>
<dbReference type="PANTHER" id="PTHR45138:SF9">
    <property type="entry name" value="DIGUANYLATE CYCLASE DGCM-RELATED"/>
    <property type="match status" value="1"/>
</dbReference>
<dbReference type="NCBIfam" id="TIGR00254">
    <property type="entry name" value="GGDEF"/>
    <property type="match status" value="1"/>
</dbReference>
<dbReference type="Pfam" id="PF00989">
    <property type="entry name" value="PAS"/>
    <property type="match status" value="1"/>
</dbReference>
<dbReference type="PROSITE" id="PS50887">
    <property type="entry name" value="GGDEF"/>
    <property type="match status" value="1"/>
</dbReference>
<feature type="domain" description="GGDEF" evidence="7">
    <location>
        <begin position="302"/>
        <end position="441"/>
    </location>
</feature>
<dbReference type="CDD" id="cd00130">
    <property type="entry name" value="PAS"/>
    <property type="match status" value="1"/>
</dbReference>
<dbReference type="InterPro" id="IPR043128">
    <property type="entry name" value="Rev_trsase/Diguanyl_cyclase"/>
</dbReference>
<gene>
    <name evidence="8" type="ORF">IGS68_03930</name>
</gene>
<sequence length="452" mass="49048">MSTPAGHTVETISVLLVEDQPGDADLVTRALGGRRGQFAVTWVETLAHALTLLAETRYDVVLLDLSLPDSQGFPTIGAVRHAAPTLPLIVLTGLSDNAMALAAVEAGAQDFLVKGEFEDAMIERAVRHAIARGQLEERLRRSEARLKNILDLAHDAVVSVDAGQRIVLFNPAAERMFGYRSDEILGEPLSRLVPEQSRDRHSAHFADFLRNAVTAQVMADRPEVSGRRRDGTGFPVEISLSRSEGPEGPIFTAMIRDITGRKRTEAELTLLATTDPLTGIANRRHLLDCAERELARLRRSGAPFSLIMLDVDHFKRINDTHGHAVGDQALILLASALRQAIRGNDLAGRMGGEEFAILLPEASEDEALAVAERVRRHVAGLRLPVRSAAGASEAEIRFTASLGVAECRRDDARIEQPLARADQALYRAKEAGRNRVMRAGAARGLVAPLAVS</sequence>
<evidence type="ECO:0000259" key="6">
    <source>
        <dbReference type="PROSITE" id="PS50113"/>
    </source>
</evidence>
<accession>A0ABX7B7R6</accession>
<feature type="domain" description="PAC" evidence="6">
    <location>
        <begin position="220"/>
        <end position="270"/>
    </location>
</feature>
<dbReference type="Pfam" id="PF00990">
    <property type="entry name" value="GGDEF"/>
    <property type="match status" value="1"/>
</dbReference>
<reference evidence="8" key="1">
    <citation type="submission" date="2021-02" db="EMBL/GenBank/DDBJ databases">
        <title>Skermanella TT6 skin isolate.</title>
        <authorList>
            <person name="Lee K."/>
            <person name="Ganzorig M."/>
        </authorList>
    </citation>
    <scope>NUCLEOTIDE SEQUENCE</scope>
    <source>
        <strain evidence="8">TT6</strain>
    </source>
</reference>
<dbReference type="InterPro" id="IPR000700">
    <property type="entry name" value="PAS-assoc_C"/>
</dbReference>
<evidence type="ECO:0000313" key="9">
    <source>
        <dbReference type="Proteomes" id="UP000595197"/>
    </source>
</evidence>
<dbReference type="Pfam" id="PF00072">
    <property type="entry name" value="Response_reg"/>
    <property type="match status" value="1"/>
</dbReference>
<dbReference type="CDD" id="cd00156">
    <property type="entry name" value="REC"/>
    <property type="match status" value="1"/>
</dbReference>
<evidence type="ECO:0000259" key="5">
    <source>
        <dbReference type="PROSITE" id="PS50112"/>
    </source>
</evidence>
<dbReference type="SUPFAM" id="SSF55073">
    <property type="entry name" value="Nucleotide cyclase"/>
    <property type="match status" value="1"/>
</dbReference>
<dbReference type="InterPro" id="IPR013767">
    <property type="entry name" value="PAS_fold"/>
</dbReference>
<feature type="domain" description="PAS" evidence="5">
    <location>
        <begin position="142"/>
        <end position="216"/>
    </location>
</feature>
<feature type="modified residue" description="4-aspartylphosphate" evidence="3">
    <location>
        <position position="64"/>
    </location>
</feature>
<dbReference type="RefSeq" id="WP_201077491.1">
    <property type="nucleotide sequence ID" value="NZ_CP067420.1"/>
</dbReference>
<dbReference type="InterPro" id="IPR011006">
    <property type="entry name" value="CheY-like_superfamily"/>
</dbReference>
<evidence type="ECO:0000313" key="8">
    <source>
        <dbReference type="EMBL" id="QQP90418.1"/>
    </source>
</evidence>
<keyword evidence="3" id="KW-0597">Phosphoprotein</keyword>
<dbReference type="SUPFAM" id="SSF52172">
    <property type="entry name" value="CheY-like"/>
    <property type="match status" value="1"/>
</dbReference>